<feature type="compositionally biased region" description="Basic and acidic residues" evidence="1">
    <location>
        <begin position="88"/>
        <end position="108"/>
    </location>
</feature>
<evidence type="ECO:0000313" key="2">
    <source>
        <dbReference type="EMBL" id="CAA9572490.1"/>
    </source>
</evidence>
<feature type="non-terminal residue" evidence="2">
    <location>
        <position position="1"/>
    </location>
</feature>
<dbReference type="EMBL" id="CADCWG010000264">
    <property type="protein sequence ID" value="CAA9572490.1"/>
    <property type="molecule type" value="Genomic_DNA"/>
</dbReference>
<feature type="region of interest" description="Disordered" evidence="1">
    <location>
        <begin position="1"/>
        <end position="131"/>
    </location>
</feature>
<evidence type="ECO:0000256" key="1">
    <source>
        <dbReference type="SAM" id="MobiDB-lite"/>
    </source>
</evidence>
<gene>
    <name evidence="2" type="ORF">AVDCRST_MAG49-3780</name>
</gene>
<accession>A0A6J4VCR4</accession>
<proteinExistence type="predicted"/>
<name>A0A6J4VCR4_9BACT</name>
<feature type="non-terminal residue" evidence="2">
    <location>
        <position position="155"/>
    </location>
</feature>
<feature type="compositionally biased region" description="Low complexity" evidence="1">
    <location>
        <begin position="119"/>
        <end position="131"/>
    </location>
</feature>
<protein>
    <submittedName>
        <fullName evidence="2">Universal stress protein UspA and related nucleotide-binding proteins</fullName>
    </submittedName>
</protein>
<dbReference type="AlphaFoldDB" id="A0A6J4VCR4"/>
<feature type="compositionally biased region" description="Basic residues" evidence="1">
    <location>
        <begin position="75"/>
        <end position="87"/>
    </location>
</feature>
<reference evidence="2" key="1">
    <citation type="submission" date="2020-02" db="EMBL/GenBank/DDBJ databases">
        <authorList>
            <person name="Meier V. D."/>
        </authorList>
    </citation>
    <scope>NUCLEOTIDE SEQUENCE</scope>
    <source>
        <strain evidence="2">AVDCRST_MAG49</strain>
    </source>
</reference>
<organism evidence="2">
    <name type="scientific">uncultured Thermomicrobiales bacterium</name>
    <dbReference type="NCBI Taxonomy" id="1645740"/>
    <lineage>
        <taxon>Bacteria</taxon>
        <taxon>Pseudomonadati</taxon>
        <taxon>Thermomicrobiota</taxon>
        <taxon>Thermomicrobia</taxon>
        <taxon>Thermomicrobiales</taxon>
        <taxon>environmental samples</taxon>
    </lineage>
</organism>
<sequence length="155" mass="16724">AQRRPVPLATRPRRCRLGARRLPEPPWAGPQVGARGTGDLGLGRRARRGVAPLPQAARLHLRVPGGAAGDDPAGRRRRRGGRLRRRAWRDTSPHRREPQPALPVDRRGGRARGAGRGAPGRAVPGLRGAPRPLALREVLAGRPAPRLRPGVAVRL</sequence>